<evidence type="ECO:0000313" key="3">
    <source>
        <dbReference type="EMBL" id="CAG6620235.1"/>
    </source>
</evidence>
<feature type="domain" description="BTB" evidence="2">
    <location>
        <begin position="33"/>
        <end position="100"/>
    </location>
</feature>
<feature type="region of interest" description="Disordered" evidence="1">
    <location>
        <begin position="233"/>
        <end position="295"/>
    </location>
</feature>
<dbReference type="SMART" id="SM00225">
    <property type="entry name" value="BTB"/>
    <property type="match status" value="1"/>
</dbReference>
<dbReference type="PROSITE" id="PS50097">
    <property type="entry name" value="BTB"/>
    <property type="match status" value="1"/>
</dbReference>
<dbReference type="InterPro" id="IPR000210">
    <property type="entry name" value="BTB/POZ_dom"/>
</dbReference>
<dbReference type="Gene3D" id="3.30.710.10">
    <property type="entry name" value="Potassium Channel Kv1.1, Chain A"/>
    <property type="match status" value="1"/>
</dbReference>
<dbReference type="PANTHER" id="PTHR24410">
    <property type="entry name" value="HL07962P-RELATED"/>
    <property type="match status" value="1"/>
</dbReference>
<accession>A0A8D8M1E3</accession>
<dbReference type="InterPro" id="IPR011333">
    <property type="entry name" value="SKP1/BTB/POZ_sf"/>
</dbReference>
<reference evidence="3" key="1">
    <citation type="submission" date="2021-05" db="EMBL/GenBank/DDBJ databases">
        <authorList>
            <person name="Alioto T."/>
            <person name="Alioto T."/>
            <person name="Gomez Garrido J."/>
        </authorList>
    </citation>
    <scope>NUCLEOTIDE SEQUENCE</scope>
</reference>
<sequence length="549" mass="64369">MENEDKKEYNPKLLLTYREHNILKTMYNNEDFCDMAFIVDSTRFPVNRAIVSAASSVFKTMLLGSFQDANREEIEIPEIGKEAFHHFVKYMYGYSIQLDALELDSVLDILKLSDFYDLPNLFEALKACISKCPLTTIYTLIFPKTGNEEKQNLSVKLINTAFTYDMVDMCDKIKAIIQYSSDSINKFFNHPQFVNLTQNVLLEFLRSDHFNTEEIVILKGVLKWIEFNESTDESNCDTLDPNWETSQEKRKMSSEDETTSCTKRRRMDSGHTLADYNSDKDGNVSKDVESNEKSVETKVKGIDTSRVETLLNEIRWPYMSLSEYSKFMKYDPLFKKYEKFLDSSNWCKHNNYKPRKQMHCKRIEMYCETNFEAKSEPGSTRNVPSYDDLEAYSYSYTVKNDKFHLKVFYCYDEAKIEIKLFQEKVQCVVEDCTSIAYSLVLKSMDPFKSDHVLVNKQILHSLFTEKSENYLKQKSFHPIESYCSYNNNKFHILSLKNDTNPCHICDLHLTDNKQLCIDTFILSTELLNSDPKFIEDNYYKLEAVIEYID</sequence>
<dbReference type="Pfam" id="PF07707">
    <property type="entry name" value="BACK"/>
    <property type="match status" value="1"/>
</dbReference>
<dbReference type="SUPFAM" id="SSF54695">
    <property type="entry name" value="POZ domain"/>
    <property type="match status" value="1"/>
</dbReference>
<proteinExistence type="predicted"/>
<dbReference type="AlphaFoldDB" id="A0A8D8M1E3"/>
<feature type="compositionally biased region" description="Basic and acidic residues" evidence="1">
    <location>
        <begin position="277"/>
        <end position="295"/>
    </location>
</feature>
<evidence type="ECO:0000259" key="2">
    <source>
        <dbReference type="PROSITE" id="PS50097"/>
    </source>
</evidence>
<dbReference type="InterPro" id="IPR011705">
    <property type="entry name" value="BACK"/>
</dbReference>
<evidence type="ECO:0000256" key="1">
    <source>
        <dbReference type="SAM" id="MobiDB-lite"/>
    </source>
</evidence>
<protein>
    <submittedName>
        <fullName evidence="3">BTB/POZ domain-containing protein 6</fullName>
    </submittedName>
</protein>
<organism evidence="3">
    <name type="scientific">Cacopsylla melanoneura</name>
    <dbReference type="NCBI Taxonomy" id="428564"/>
    <lineage>
        <taxon>Eukaryota</taxon>
        <taxon>Metazoa</taxon>
        <taxon>Ecdysozoa</taxon>
        <taxon>Arthropoda</taxon>
        <taxon>Hexapoda</taxon>
        <taxon>Insecta</taxon>
        <taxon>Pterygota</taxon>
        <taxon>Neoptera</taxon>
        <taxon>Paraneoptera</taxon>
        <taxon>Hemiptera</taxon>
        <taxon>Sternorrhyncha</taxon>
        <taxon>Psylloidea</taxon>
        <taxon>Psyllidae</taxon>
        <taxon>Psyllinae</taxon>
        <taxon>Cacopsylla</taxon>
    </lineage>
</organism>
<dbReference type="Pfam" id="PF00651">
    <property type="entry name" value="BTB"/>
    <property type="match status" value="1"/>
</dbReference>
<dbReference type="Gene3D" id="1.25.40.420">
    <property type="match status" value="1"/>
</dbReference>
<dbReference type="PANTHER" id="PTHR24410:SF23">
    <property type="entry name" value="BTB DOMAIN-CONTAINING PROTEIN-RELATED"/>
    <property type="match status" value="1"/>
</dbReference>
<dbReference type="InterPro" id="IPR051481">
    <property type="entry name" value="BTB-POZ/Galectin-3-binding"/>
</dbReference>
<dbReference type="EMBL" id="HBUF01047288">
    <property type="protein sequence ID" value="CAG6620235.1"/>
    <property type="molecule type" value="Transcribed_RNA"/>
</dbReference>
<name>A0A8D8M1E3_9HEMI</name>